<evidence type="ECO:0000313" key="3">
    <source>
        <dbReference type="Proteomes" id="UP000292884"/>
    </source>
</evidence>
<dbReference type="InterPro" id="IPR001387">
    <property type="entry name" value="Cro/C1-type_HTH"/>
</dbReference>
<sequence length="119" mass="13540">MKLGTNIRKIREFRDIKQQDIASRLNLSLTSYGKIERDEVEITLNRLNEIACILGVSLISLINLNDKSFLDMINNSSNDLSASVLIEHLKENNKMLIEEKARLLQILEKMIGLNSILTA</sequence>
<reference evidence="2 3" key="1">
    <citation type="submission" date="2019-02" db="EMBL/GenBank/DDBJ databases">
        <title>Pedobacter sp. RP-1-13 sp. nov., isolated from Arctic soil.</title>
        <authorList>
            <person name="Dahal R.H."/>
        </authorList>
    </citation>
    <scope>NUCLEOTIDE SEQUENCE [LARGE SCALE GENOMIC DNA]</scope>
    <source>
        <strain evidence="2 3">RP-1-13</strain>
    </source>
</reference>
<name>A0A4R0MUU5_9SPHI</name>
<keyword evidence="3" id="KW-1185">Reference proteome</keyword>
<dbReference type="SUPFAM" id="SSF47413">
    <property type="entry name" value="lambda repressor-like DNA-binding domains"/>
    <property type="match status" value="1"/>
</dbReference>
<dbReference type="GO" id="GO:0003677">
    <property type="term" value="F:DNA binding"/>
    <property type="evidence" value="ECO:0007669"/>
    <property type="project" value="InterPro"/>
</dbReference>
<dbReference type="EMBL" id="SJSK01000003">
    <property type="protein sequence ID" value="TCC90603.1"/>
    <property type="molecule type" value="Genomic_DNA"/>
</dbReference>
<dbReference type="CDD" id="cd00093">
    <property type="entry name" value="HTH_XRE"/>
    <property type="match status" value="1"/>
</dbReference>
<proteinExistence type="predicted"/>
<evidence type="ECO:0000313" key="2">
    <source>
        <dbReference type="EMBL" id="TCC90603.1"/>
    </source>
</evidence>
<protein>
    <submittedName>
        <fullName evidence="2">XRE family transcriptional regulator</fullName>
    </submittedName>
</protein>
<dbReference type="RefSeq" id="WP_131554000.1">
    <property type="nucleotide sequence ID" value="NZ_SJSK01000003.1"/>
</dbReference>
<dbReference type="Pfam" id="PF01381">
    <property type="entry name" value="HTH_3"/>
    <property type="match status" value="1"/>
</dbReference>
<dbReference type="Gene3D" id="1.10.260.40">
    <property type="entry name" value="lambda repressor-like DNA-binding domains"/>
    <property type="match status" value="1"/>
</dbReference>
<dbReference type="SMART" id="SM00530">
    <property type="entry name" value="HTH_XRE"/>
    <property type="match status" value="1"/>
</dbReference>
<dbReference type="InterPro" id="IPR010982">
    <property type="entry name" value="Lambda_DNA-bd_dom_sf"/>
</dbReference>
<dbReference type="PROSITE" id="PS50943">
    <property type="entry name" value="HTH_CROC1"/>
    <property type="match status" value="1"/>
</dbReference>
<evidence type="ECO:0000259" key="1">
    <source>
        <dbReference type="PROSITE" id="PS50943"/>
    </source>
</evidence>
<accession>A0A4R0MUU5</accession>
<dbReference type="OrthoDB" id="1122522at2"/>
<comment type="caution">
    <text evidence="2">The sequence shown here is derived from an EMBL/GenBank/DDBJ whole genome shotgun (WGS) entry which is preliminary data.</text>
</comment>
<dbReference type="AlphaFoldDB" id="A0A4R0MUU5"/>
<feature type="domain" description="HTH cro/C1-type" evidence="1">
    <location>
        <begin position="7"/>
        <end position="61"/>
    </location>
</feature>
<gene>
    <name evidence="2" type="ORF">EZ428_15160</name>
</gene>
<organism evidence="2 3">
    <name type="scientific">Pedobacter frigiditerrae</name>
    <dbReference type="NCBI Taxonomy" id="2530452"/>
    <lineage>
        <taxon>Bacteria</taxon>
        <taxon>Pseudomonadati</taxon>
        <taxon>Bacteroidota</taxon>
        <taxon>Sphingobacteriia</taxon>
        <taxon>Sphingobacteriales</taxon>
        <taxon>Sphingobacteriaceae</taxon>
        <taxon>Pedobacter</taxon>
    </lineage>
</organism>
<dbReference type="Proteomes" id="UP000292884">
    <property type="component" value="Unassembled WGS sequence"/>
</dbReference>